<keyword evidence="6" id="KW-0235">DNA replication</keyword>
<evidence type="ECO:0000256" key="3">
    <source>
        <dbReference type="ARBA" id="ARBA00022490"/>
    </source>
</evidence>
<comment type="subcellular location">
    <subcellularLocation>
        <location evidence="1">Cytoplasm</location>
    </subcellularLocation>
</comment>
<keyword evidence="7" id="KW-0239">DNA-directed DNA polymerase</keyword>
<keyword evidence="8" id="KW-0238">DNA-binding</keyword>
<dbReference type="InterPro" id="IPR022634">
    <property type="entry name" value="DNA_polIII_beta_N"/>
</dbReference>
<evidence type="ECO:0000256" key="4">
    <source>
        <dbReference type="ARBA" id="ARBA00022679"/>
    </source>
</evidence>
<organism evidence="12 13">
    <name type="scientific">Rhodococcus antarcticus</name>
    <dbReference type="NCBI Taxonomy" id="2987751"/>
    <lineage>
        <taxon>Bacteria</taxon>
        <taxon>Bacillati</taxon>
        <taxon>Actinomycetota</taxon>
        <taxon>Actinomycetes</taxon>
        <taxon>Mycobacteriales</taxon>
        <taxon>Nocardiaceae</taxon>
        <taxon>Rhodococcus</taxon>
    </lineage>
</organism>
<evidence type="ECO:0000259" key="11">
    <source>
        <dbReference type="Pfam" id="PF02768"/>
    </source>
</evidence>
<feature type="domain" description="DNA polymerase III beta sliding clamp N-terminal" evidence="9">
    <location>
        <begin position="16"/>
        <end position="140"/>
    </location>
</feature>
<keyword evidence="3" id="KW-0963">Cytoplasm</keyword>
<keyword evidence="4 12" id="KW-0808">Transferase</keyword>
<dbReference type="SUPFAM" id="SSF55979">
    <property type="entry name" value="DNA clamp"/>
    <property type="match status" value="3"/>
</dbReference>
<sequence>MTATLAAPTTTVTSLAFTATRPELVAALTTVGVAIGKRPAVPVLGGALFSVTDGDLTISGFDYETSARVVLRDVGHADGTLLLSHAQVTGLVAAVAKGEKKADADRLRFTMTGTPAGAILTVGGYALPLEPLDLADYPMLPVGTDARQEMVVDRAAFTALATRVGAAAARDDTVPSLTGVQVEVAEGRLTMATTDRFRLAVGSVDTSAVDAFTASVLVPAKMLGAVLKRLVGDHLVIGFDSGMVTFACGDVTFTTRAMDGDFPKFRQLRPAPADVTTTVTVNRANLAKAVTKAECLADAVESHRGASVHLRVTPEGVHAVPPVTGAVAPLIPCGVVGDDLTIGFNPGFLLDLLGTFATDDVVLRFTRSTRPMVVTEPGVDADGDVFWHLLMPVRIPS</sequence>
<dbReference type="InterPro" id="IPR022637">
    <property type="entry name" value="DNA_polIII_beta_cen"/>
</dbReference>
<evidence type="ECO:0000256" key="5">
    <source>
        <dbReference type="ARBA" id="ARBA00022695"/>
    </source>
</evidence>
<dbReference type="GO" id="GO:0003887">
    <property type="term" value="F:DNA-directed DNA polymerase activity"/>
    <property type="evidence" value="ECO:0007669"/>
    <property type="project" value="UniProtKB-EC"/>
</dbReference>
<proteinExistence type="inferred from homology"/>
<reference evidence="12" key="1">
    <citation type="submission" date="2022-10" db="EMBL/GenBank/DDBJ databases">
        <title>Rhodococcus sp.75.</title>
        <authorList>
            <person name="Sun M."/>
        </authorList>
    </citation>
    <scope>NUCLEOTIDE SEQUENCE</scope>
    <source>
        <strain evidence="12">75</strain>
    </source>
</reference>
<evidence type="ECO:0000256" key="6">
    <source>
        <dbReference type="ARBA" id="ARBA00022705"/>
    </source>
</evidence>
<evidence type="ECO:0000313" key="13">
    <source>
        <dbReference type="Proteomes" id="UP001164965"/>
    </source>
</evidence>
<evidence type="ECO:0000259" key="10">
    <source>
        <dbReference type="Pfam" id="PF02767"/>
    </source>
</evidence>
<keyword evidence="5 12" id="KW-0548">Nucleotidyltransferase</keyword>
<dbReference type="EMBL" id="CP110615">
    <property type="protein sequence ID" value="UZJ23693.1"/>
    <property type="molecule type" value="Genomic_DNA"/>
</dbReference>
<dbReference type="Pfam" id="PF02767">
    <property type="entry name" value="DNA_pol3_beta_2"/>
    <property type="match status" value="1"/>
</dbReference>
<feature type="domain" description="DNA polymerase III beta sliding clamp C-terminal" evidence="11">
    <location>
        <begin position="272"/>
        <end position="378"/>
    </location>
</feature>
<dbReference type="InterPro" id="IPR001001">
    <property type="entry name" value="DNA_polIII_beta"/>
</dbReference>
<comment type="similarity">
    <text evidence="2">Belongs to the beta sliding clamp family.</text>
</comment>
<evidence type="ECO:0000256" key="1">
    <source>
        <dbReference type="ARBA" id="ARBA00004496"/>
    </source>
</evidence>
<evidence type="ECO:0000313" key="12">
    <source>
        <dbReference type="EMBL" id="UZJ23693.1"/>
    </source>
</evidence>
<accession>A0ABY6NXN8</accession>
<name>A0ABY6NXN8_9NOCA</name>
<gene>
    <name evidence="12" type="primary">dnaN</name>
    <name evidence="12" type="ORF">RHODO2019_10785</name>
</gene>
<dbReference type="Pfam" id="PF02768">
    <property type="entry name" value="DNA_pol3_beta_3"/>
    <property type="match status" value="1"/>
</dbReference>
<dbReference type="CDD" id="cd00140">
    <property type="entry name" value="beta_clamp"/>
    <property type="match status" value="1"/>
</dbReference>
<dbReference type="InterPro" id="IPR022635">
    <property type="entry name" value="DNA_polIII_beta_C"/>
</dbReference>
<dbReference type="PANTHER" id="PTHR30478">
    <property type="entry name" value="DNA POLYMERASE III SUBUNIT BETA"/>
    <property type="match status" value="1"/>
</dbReference>
<dbReference type="NCBIfam" id="TIGR00663">
    <property type="entry name" value="dnan"/>
    <property type="match status" value="1"/>
</dbReference>
<feature type="domain" description="DNA polymerase III beta sliding clamp central" evidence="10">
    <location>
        <begin position="154"/>
        <end position="264"/>
    </location>
</feature>
<dbReference type="EC" id="2.7.7.7" evidence="12"/>
<protein>
    <submittedName>
        <fullName evidence="12">DNA polymerase III subunit beta</fullName>
        <ecNumber evidence="12">2.7.7.7</ecNumber>
    </submittedName>
</protein>
<evidence type="ECO:0000259" key="9">
    <source>
        <dbReference type="Pfam" id="PF00712"/>
    </source>
</evidence>
<dbReference type="Proteomes" id="UP001164965">
    <property type="component" value="Chromosome"/>
</dbReference>
<dbReference type="Pfam" id="PF00712">
    <property type="entry name" value="DNA_pol3_beta"/>
    <property type="match status" value="1"/>
</dbReference>
<dbReference type="Gene3D" id="3.10.150.10">
    <property type="entry name" value="DNA Polymerase III, subunit A, domain 2"/>
    <property type="match status" value="3"/>
</dbReference>
<evidence type="ECO:0000256" key="2">
    <source>
        <dbReference type="ARBA" id="ARBA00010752"/>
    </source>
</evidence>
<evidence type="ECO:0000256" key="8">
    <source>
        <dbReference type="ARBA" id="ARBA00023125"/>
    </source>
</evidence>
<dbReference type="SMART" id="SM00480">
    <property type="entry name" value="POL3Bc"/>
    <property type="match status" value="1"/>
</dbReference>
<dbReference type="PANTHER" id="PTHR30478:SF0">
    <property type="entry name" value="BETA SLIDING CLAMP"/>
    <property type="match status" value="1"/>
</dbReference>
<keyword evidence="13" id="KW-1185">Reference proteome</keyword>
<evidence type="ECO:0000256" key="7">
    <source>
        <dbReference type="ARBA" id="ARBA00022932"/>
    </source>
</evidence>
<dbReference type="InterPro" id="IPR046938">
    <property type="entry name" value="DNA_clamp_sf"/>
</dbReference>
<dbReference type="RefSeq" id="WP_265381801.1">
    <property type="nucleotide sequence ID" value="NZ_CP110615.1"/>
</dbReference>